<feature type="coiled-coil region" evidence="1">
    <location>
        <begin position="12"/>
        <end position="39"/>
    </location>
</feature>
<evidence type="ECO:0000313" key="5">
    <source>
        <dbReference type="Proteomes" id="UP001549047"/>
    </source>
</evidence>
<keyword evidence="1" id="KW-0175">Coiled coil</keyword>
<dbReference type="PANTHER" id="PTHR35893:SF3">
    <property type="entry name" value="INNER MEMBRANE PROTEIN"/>
    <property type="match status" value="1"/>
</dbReference>
<proteinExistence type="predicted"/>
<dbReference type="RefSeq" id="WP_354557337.1">
    <property type="nucleotide sequence ID" value="NZ_JBEPMB010000005.1"/>
</dbReference>
<feature type="transmembrane region" description="Helical" evidence="2">
    <location>
        <begin position="93"/>
        <end position="110"/>
    </location>
</feature>
<comment type="caution">
    <text evidence="4">The sequence shown here is derived from an EMBL/GenBank/DDBJ whole genome shotgun (WGS) entry which is preliminary data.</text>
</comment>
<reference evidence="4 5" key="1">
    <citation type="submission" date="2024-06" db="EMBL/GenBank/DDBJ databases">
        <title>Genomic Encyclopedia of Type Strains, Phase IV (KMG-IV): sequencing the most valuable type-strain genomes for metagenomic binning, comparative biology and taxonomic classification.</title>
        <authorList>
            <person name="Goeker M."/>
        </authorList>
    </citation>
    <scope>NUCLEOTIDE SEQUENCE [LARGE SCALE GENOMIC DNA]</scope>
    <source>
        <strain evidence="4 5">DSM 29780</strain>
    </source>
</reference>
<keyword evidence="2" id="KW-0812">Transmembrane</keyword>
<dbReference type="Pfam" id="PF19029">
    <property type="entry name" value="DUF883_C"/>
    <property type="match status" value="1"/>
</dbReference>
<keyword evidence="5" id="KW-1185">Reference proteome</keyword>
<feature type="domain" description="DUF883" evidence="3">
    <location>
        <begin position="85"/>
        <end position="109"/>
    </location>
</feature>
<evidence type="ECO:0000256" key="1">
    <source>
        <dbReference type="SAM" id="Coils"/>
    </source>
</evidence>
<sequence length="112" mass="11711">MASATSILKGASTEAQNNMSDLEARVEQLTTQLAELAKSVSGYGNGTLETLASEARRMKDDVADRSVAIASAAKDTVIAAEGDLEQRIRENPFTAIGVAAGIGFLAAILTRR</sequence>
<keyword evidence="2" id="KW-0472">Membrane</keyword>
<name>A0ABV2J3G8_9HYPH</name>
<evidence type="ECO:0000256" key="2">
    <source>
        <dbReference type="SAM" id="Phobius"/>
    </source>
</evidence>
<gene>
    <name evidence="4" type="ORF">ABID16_003189</name>
</gene>
<accession>A0ABV2J3G8</accession>
<organism evidence="4 5">
    <name type="scientific">Rhizobium aquaticum</name>
    <dbReference type="NCBI Taxonomy" id="1549636"/>
    <lineage>
        <taxon>Bacteria</taxon>
        <taxon>Pseudomonadati</taxon>
        <taxon>Pseudomonadota</taxon>
        <taxon>Alphaproteobacteria</taxon>
        <taxon>Hyphomicrobiales</taxon>
        <taxon>Rhizobiaceae</taxon>
        <taxon>Rhizobium/Agrobacterium group</taxon>
        <taxon>Rhizobium</taxon>
    </lineage>
</organism>
<keyword evidence="2" id="KW-1133">Transmembrane helix</keyword>
<dbReference type="EMBL" id="JBEPMB010000005">
    <property type="protein sequence ID" value="MET3614846.1"/>
    <property type="molecule type" value="Genomic_DNA"/>
</dbReference>
<evidence type="ECO:0000313" key="4">
    <source>
        <dbReference type="EMBL" id="MET3614846.1"/>
    </source>
</evidence>
<dbReference type="InterPro" id="IPR043605">
    <property type="entry name" value="DUF883_C"/>
</dbReference>
<dbReference type="InterPro" id="IPR010279">
    <property type="entry name" value="YqjD/ElaB"/>
</dbReference>
<dbReference type="PANTHER" id="PTHR35893">
    <property type="entry name" value="INNER MEMBRANE PROTEIN-RELATED"/>
    <property type="match status" value="1"/>
</dbReference>
<protein>
    <submittedName>
        <fullName evidence="4">ElaB/YqjD/DUF883 family membrane-anchored ribosome-binding protein</fullName>
    </submittedName>
</protein>
<evidence type="ECO:0000259" key="3">
    <source>
        <dbReference type="Pfam" id="PF19029"/>
    </source>
</evidence>
<dbReference type="Proteomes" id="UP001549047">
    <property type="component" value="Unassembled WGS sequence"/>
</dbReference>